<protein>
    <submittedName>
        <fullName evidence="2">Uncharacterized protein</fullName>
    </submittedName>
</protein>
<organism evidence="2 3">
    <name type="scientific">Sinomonas terricola</name>
    <dbReference type="NCBI Taxonomy" id="3110330"/>
    <lineage>
        <taxon>Bacteria</taxon>
        <taxon>Bacillati</taxon>
        <taxon>Actinomycetota</taxon>
        <taxon>Actinomycetes</taxon>
        <taxon>Micrococcales</taxon>
        <taxon>Micrococcaceae</taxon>
        <taxon>Sinomonas</taxon>
    </lineage>
</organism>
<keyword evidence="1" id="KW-0812">Transmembrane</keyword>
<dbReference type="RefSeq" id="WP_323277364.1">
    <property type="nucleotide sequence ID" value="NZ_JAYGGQ010000001.1"/>
</dbReference>
<feature type="transmembrane region" description="Helical" evidence="1">
    <location>
        <begin position="169"/>
        <end position="191"/>
    </location>
</feature>
<evidence type="ECO:0000313" key="2">
    <source>
        <dbReference type="EMBL" id="MEA5453612.1"/>
    </source>
</evidence>
<comment type="caution">
    <text evidence="2">The sequence shown here is derived from an EMBL/GenBank/DDBJ whole genome shotgun (WGS) entry which is preliminary data.</text>
</comment>
<dbReference type="EMBL" id="JAYGGQ010000001">
    <property type="protein sequence ID" value="MEA5453612.1"/>
    <property type="molecule type" value="Genomic_DNA"/>
</dbReference>
<name>A0ABU5T229_9MICC</name>
<evidence type="ECO:0000256" key="1">
    <source>
        <dbReference type="SAM" id="Phobius"/>
    </source>
</evidence>
<accession>A0ABU5T229</accession>
<sequence length="234" mass="24547">MTADPHALPPRTFADAAPSEPEFREVPAAVVVQILATEHWSLLATRSMLWSELMSRISIHLTVSSAALVVLALVAQATGFGPGFWVMAVGLSSVLLILGTLTLLRVTLGSVEDHRLVAGMNRLRGAYGELDPSVLDRFVTSARDDSAGVAATYSLGAPRPMFLQAYSSTLFFLACFNAIVAGTLAAIVTFVSGGSTVLVATLGVVGLVAYAGGHSFMARRLFKGTEGRRAVPAA</sequence>
<feature type="transmembrane region" description="Helical" evidence="1">
    <location>
        <begin position="57"/>
        <end position="78"/>
    </location>
</feature>
<evidence type="ECO:0000313" key="3">
    <source>
        <dbReference type="Proteomes" id="UP001304769"/>
    </source>
</evidence>
<proteinExistence type="predicted"/>
<dbReference type="Proteomes" id="UP001304769">
    <property type="component" value="Unassembled WGS sequence"/>
</dbReference>
<reference evidence="2 3" key="1">
    <citation type="submission" date="2023-12" db="EMBL/GenBank/DDBJ databases">
        <title>Sinomonas terricola sp. nov, isolated from litchi orchard soil in Guangdong, PR China.</title>
        <authorList>
            <person name="Jiaxin W."/>
            <person name="Yang Z."/>
            <person name="Honghui Z."/>
        </authorList>
    </citation>
    <scope>NUCLEOTIDE SEQUENCE [LARGE SCALE GENOMIC DNA]</scope>
    <source>
        <strain evidence="2 3">JGH33</strain>
    </source>
</reference>
<keyword evidence="1" id="KW-1133">Transmembrane helix</keyword>
<feature type="transmembrane region" description="Helical" evidence="1">
    <location>
        <begin position="197"/>
        <end position="218"/>
    </location>
</feature>
<feature type="transmembrane region" description="Helical" evidence="1">
    <location>
        <begin position="84"/>
        <end position="106"/>
    </location>
</feature>
<keyword evidence="3" id="KW-1185">Reference proteome</keyword>
<gene>
    <name evidence="2" type="ORF">SPF06_02650</name>
</gene>
<keyword evidence="1" id="KW-0472">Membrane</keyword>